<evidence type="ECO:0000256" key="4">
    <source>
        <dbReference type="ARBA" id="ARBA00068775"/>
    </source>
</evidence>
<comment type="function">
    <text evidence="5">Involved in cell division and chromosome segregation.</text>
</comment>
<dbReference type="Pfam" id="PF02650">
    <property type="entry name" value="HTH_WhiA"/>
    <property type="match status" value="1"/>
</dbReference>
<dbReference type="AlphaFoldDB" id="A0A239WZT5"/>
<proteinExistence type="inferred from homology"/>
<dbReference type="RefSeq" id="WP_021104350.1">
    <property type="nucleotide sequence ID" value="NZ_LT906441.1"/>
</dbReference>
<dbReference type="Proteomes" id="UP000215332">
    <property type="component" value="Chromosome 1"/>
</dbReference>
<dbReference type="Pfam" id="PF10298">
    <property type="entry name" value="WhiA_N"/>
    <property type="match status" value="1"/>
</dbReference>
<evidence type="ECO:0000259" key="9">
    <source>
        <dbReference type="Pfam" id="PF14527"/>
    </source>
</evidence>
<organism evidence="10 11">
    <name type="scientific">Cutibacterium granulosum</name>
    <dbReference type="NCBI Taxonomy" id="33011"/>
    <lineage>
        <taxon>Bacteria</taxon>
        <taxon>Bacillati</taxon>
        <taxon>Actinomycetota</taxon>
        <taxon>Actinomycetes</taxon>
        <taxon>Propionibacteriales</taxon>
        <taxon>Propionibacteriaceae</taxon>
        <taxon>Cutibacterium</taxon>
    </lineage>
</organism>
<keyword evidence="3 5" id="KW-0131">Cell cycle</keyword>
<evidence type="ECO:0000259" key="8">
    <source>
        <dbReference type="Pfam" id="PF10298"/>
    </source>
</evidence>
<dbReference type="eggNOG" id="COG1481">
    <property type="taxonomic scope" value="Bacteria"/>
</dbReference>
<evidence type="ECO:0000256" key="3">
    <source>
        <dbReference type="ARBA" id="ARBA00023306"/>
    </source>
</evidence>
<protein>
    <recommendedName>
        <fullName evidence="4 5">Probable cell division protein WhiA</fullName>
    </recommendedName>
</protein>
<dbReference type="HAMAP" id="MF_01420">
    <property type="entry name" value="HTH_type_WhiA"/>
    <property type="match status" value="1"/>
</dbReference>
<feature type="domain" description="Sporulation regulator WhiA C-terminal" evidence="7">
    <location>
        <begin position="221"/>
        <end position="303"/>
    </location>
</feature>
<evidence type="ECO:0000256" key="1">
    <source>
        <dbReference type="ARBA" id="ARBA00022618"/>
    </source>
</evidence>
<evidence type="ECO:0000256" key="6">
    <source>
        <dbReference type="SAM" id="MobiDB-lite"/>
    </source>
</evidence>
<dbReference type="GO" id="GO:0051301">
    <property type="term" value="P:cell division"/>
    <property type="evidence" value="ECO:0007669"/>
    <property type="project" value="UniProtKB-UniRule"/>
</dbReference>
<dbReference type="Pfam" id="PF14527">
    <property type="entry name" value="LAGLIDADG_WhiA"/>
    <property type="match status" value="1"/>
</dbReference>
<dbReference type="InterPro" id="IPR023054">
    <property type="entry name" value="Sporulation_regulator_WhiA_C"/>
</dbReference>
<dbReference type="GO" id="GO:0043937">
    <property type="term" value="P:regulation of sporulation"/>
    <property type="evidence" value="ECO:0007669"/>
    <property type="project" value="InterPro"/>
</dbReference>
<keyword evidence="1 5" id="KW-0132">Cell division</keyword>
<dbReference type="NCBIfam" id="TIGR00647">
    <property type="entry name" value="DNA_bind_WhiA"/>
    <property type="match status" value="1"/>
</dbReference>
<name>A0A239WZT5_9ACTN</name>
<evidence type="ECO:0000256" key="5">
    <source>
        <dbReference type="HAMAP-Rule" id="MF_01420"/>
    </source>
</evidence>
<dbReference type="EMBL" id="LT906441">
    <property type="protein sequence ID" value="SNV39328.1"/>
    <property type="molecule type" value="Genomic_DNA"/>
</dbReference>
<dbReference type="InterPro" id="IPR027434">
    <property type="entry name" value="Homing_endonucl"/>
</dbReference>
<keyword evidence="2 5" id="KW-0238">DNA-binding</keyword>
<sequence length="327" mass="35452">MALTTDIKVELAHVETVKACCRCAEITAMLRFAGRVQVVRGHVVVEAEFDTRQAADRFAEAIRDTFNLQCDMIVIGPSESTRNTRYLLRMVRGGAELARLTGLVDRAGRPVRGLPASTVGSGKCCQAAIWRGAFLGNGTLTHSSQSICLEVLSPSPEAALALVGSARRLNVPAKTRRTRHVDRAVVRDADAISTLFTVMGAVEGVRAWRESLAAQESHVGVNRLANFDDANSRRSAQAAQTASLRVRRALEILGDDVPEHLLKAGELRLEHKDASLEELGQFHVPPLTKDAIAGRIRRLLAMADKEARSRNLPTTADAASAERGRGH</sequence>
<dbReference type="InterPro" id="IPR003802">
    <property type="entry name" value="Sporulation_regulator_WhiA"/>
</dbReference>
<feature type="domain" description="WhiA LAGLIDADG-like" evidence="9">
    <location>
        <begin position="127"/>
        <end position="213"/>
    </location>
</feature>
<dbReference type="PANTHER" id="PTHR37307">
    <property type="entry name" value="CELL DIVISION PROTEIN WHIA-RELATED"/>
    <property type="match status" value="1"/>
</dbReference>
<dbReference type="KEGG" id="cgrn:4412665_01745"/>
<feature type="region of interest" description="Disordered" evidence="6">
    <location>
        <begin position="307"/>
        <end position="327"/>
    </location>
</feature>
<dbReference type="FunFam" id="3.10.28.10:FF:000001">
    <property type="entry name" value="Probable cell division protein WhiA"/>
    <property type="match status" value="1"/>
</dbReference>
<feature type="domain" description="Sporulation transcription regulator WhiA N-terminal" evidence="8">
    <location>
        <begin position="20"/>
        <end position="104"/>
    </location>
</feature>
<reference evidence="10 11" key="1">
    <citation type="submission" date="2017-06" db="EMBL/GenBank/DDBJ databases">
        <authorList>
            <consortium name="Pathogen Informatics"/>
        </authorList>
    </citation>
    <scope>NUCLEOTIDE SEQUENCE [LARGE SCALE GENOMIC DNA]</scope>
    <source>
        <strain evidence="10 11">NCTC11865</strain>
    </source>
</reference>
<evidence type="ECO:0000313" key="11">
    <source>
        <dbReference type="Proteomes" id="UP000215332"/>
    </source>
</evidence>
<evidence type="ECO:0000313" key="10">
    <source>
        <dbReference type="EMBL" id="SNV39328.1"/>
    </source>
</evidence>
<dbReference type="GO" id="GO:0003677">
    <property type="term" value="F:DNA binding"/>
    <property type="evidence" value="ECO:0007669"/>
    <property type="project" value="UniProtKB-UniRule"/>
</dbReference>
<dbReference type="InterPro" id="IPR018478">
    <property type="entry name" value="Sporu_reg_WhiA_N_dom"/>
</dbReference>
<dbReference type="InterPro" id="IPR039518">
    <property type="entry name" value="WhiA_LAGLIDADG_dom"/>
</dbReference>
<dbReference type="Gene3D" id="3.10.28.10">
    <property type="entry name" value="Homing endonucleases"/>
    <property type="match status" value="1"/>
</dbReference>
<evidence type="ECO:0000256" key="2">
    <source>
        <dbReference type="ARBA" id="ARBA00023125"/>
    </source>
</evidence>
<accession>A0A239WZT5</accession>
<gene>
    <name evidence="5 10" type="primary">whiA</name>
    <name evidence="10" type="ORF">SAMEA4412665_01745</name>
</gene>
<dbReference type="PANTHER" id="PTHR37307:SF1">
    <property type="entry name" value="CELL DIVISION PROTEIN WHIA-RELATED"/>
    <property type="match status" value="1"/>
</dbReference>
<evidence type="ECO:0000259" key="7">
    <source>
        <dbReference type="Pfam" id="PF02650"/>
    </source>
</evidence>
<comment type="similarity">
    <text evidence="5">Belongs to the WhiA family.</text>
</comment>